<dbReference type="InterPro" id="IPR023753">
    <property type="entry name" value="FAD/NAD-binding_dom"/>
</dbReference>
<dbReference type="Proteomes" id="UP000199647">
    <property type="component" value="Unassembled WGS sequence"/>
</dbReference>
<keyword evidence="6" id="KW-1185">Reference proteome</keyword>
<keyword evidence="3" id="KW-0560">Oxidoreductase</keyword>
<dbReference type="AlphaFoldDB" id="A0A1H9AQ51"/>
<dbReference type="OrthoDB" id="9806179at2"/>
<feature type="domain" description="FAD/NAD(P)-binding" evidence="4">
    <location>
        <begin position="8"/>
        <end position="287"/>
    </location>
</feature>
<evidence type="ECO:0000256" key="1">
    <source>
        <dbReference type="ARBA" id="ARBA00018719"/>
    </source>
</evidence>
<dbReference type="RefSeq" id="WP_092495177.1">
    <property type="nucleotide sequence ID" value="NZ_FOFG01000001.1"/>
</dbReference>
<dbReference type="SUPFAM" id="SSF51905">
    <property type="entry name" value="FAD/NAD(P)-binding domain"/>
    <property type="match status" value="1"/>
</dbReference>
<protein>
    <recommendedName>
        <fullName evidence="1">Thioredoxin reductase</fullName>
    </recommendedName>
</protein>
<sequence length="307" mass="32720">MIKSRDVDCLIVGGGPAGLTAATYLARYRRELLVVDRGDSRASWIPLSHNCPGFPEGISGNDLLKRLREQAGRYGVAVEHGEISGLKKTEDGRFLAHVDSGEVRARKVLLATGIVDREPDIDNIKRVVRDGHVRICPICDGYEAIDKSIAVLGPIATAAKKALFLRTFTSAITVLPLGPDLTLDDDMSGRLDEAGIRVLSSPVADLAVDGEEVAALLENGERCEIEILYPAMGAEVNSGLAASLGAEVNKEGCIVTDAHQQTSLPGLYAAGDVVNELNQLSVAFGHAAVAATHMHNTLREEDADARH</sequence>
<name>A0A1H9AQ51_9HYPH</name>
<evidence type="ECO:0000256" key="3">
    <source>
        <dbReference type="ARBA" id="ARBA00023002"/>
    </source>
</evidence>
<accession>A0A1H9AQ51</accession>
<dbReference type="PRINTS" id="PR00469">
    <property type="entry name" value="PNDRDTASEII"/>
</dbReference>
<proteinExistence type="predicted"/>
<dbReference type="Pfam" id="PF07992">
    <property type="entry name" value="Pyr_redox_2"/>
    <property type="match status" value="1"/>
</dbReference>
<evidence type="ECO:0000313" key="5">
    <source>
        <dbReference type="EMBL" id="SEP78896.1"/>
    </source>
</evidence>
<evidence type="ECO:0000256" key="2">
    <source>
        <dbReference type="ARBA" id="ARBA00022630"/>
    </source>
</evidence>
<dbReference type="PRINTS" id="PR00368">
    <property type="entry name" value="FADPNR"/>
</dbReference>
<dbReference type="EMBL" id="FOFG01000001">
    <property type="protein sequence ID" value="SEP78896.1"/>
    <property type="molecule type" value="Genomic_DNA"/>
</dbReference>
<organism evidence="5 6">
    <name type="scientific">Faunimonas pinastri</name>
    <dbReference type="NCBI Taxonomy" id="1855383"/>
    <lineage>
        <taxon>Bacteria</taxon>
        <taxon>Pseudomonadati</taxon>
        <taxon>Pseudomonadota</taxon>
        <taxon>Alphaproteobacteria</taxon>
        <taxon>Hyphomicrobiales</taxon>
        <taxon>Afifellaceae</taxon>
        <taxon>Faunimonas</taxon>
    </lineage>
</organism>
<dbReference type="InterPro" id="IPR036188">
    <property type="entry name" value="FAD/NAD-bd_sf"/>
</dbReference>
<dbReference type="Gene3D" id="3.50.50.60">
    <property type="entry name" value="FAD/NAD(P)-binding domain"/>
    <property type="match status" value="2"/>
</dbReference>
<evidence type="ECO:0000259" key="4">
    <source>
        <dbReference type="Pfam" id="PF07992"/>
    </source>
</evidence>
<dbReference type="InterPro" id="IPR050097">
    <property type="entry name" value="Ferredoxin-NADP_redctase_2"/>
</dbReference>
<dbReference type="GO" id="GO:0016491">
    <property type="term" value="F:oxidoreductase activity"/>
    <property type="evidence" value="ECO:0007669"/>
    <property type="project" value="UniProtKB-KW"/>
</dbReference>
<evidence type="ECO:0000313" key="6">
    <source>
        <dbReference type="Proteomes" id="UP000199647"/>
    </source>
</evidence>
<dbReference type="STRING" id="1855383.SAMN05216548_101493"/>
<reference evidence="5 6" key="1">
    <citation type="submission" date="2016-10" db="EMBL/GenBank/DDBJ databases">
        <authorList>
            <person name="de Groot N.N."/>
        </authorList>
    </citation>
    <scope>NUCLEOTIDE SEQUENCE [LARGE SCALE GENOMIC DNA]</scope>
    <source>
        <strain evidence="5 6">A52C2</strain>
    </source>
</reference>
<gene>
    <name evidence="5" type="ORF">SAMN05216548_101493</name>
</gene>
<keyword evidence="2" id="KW-0285">Flavoprotein</keyword>
<dbReference type="PANTHER" id="PTHR48105">
    <property type="entry name" value="THIOREDOXIN REDUCTASE 1-RELATED-RELATED"/>
    <property type="match status" value="1"/>
</dbReference>